<dbReference type="Proteomes" id="UP000282125">
    <property type="component" value="Unassembled WGS sequence"/>
</dbReference>
<reference evidence="3 4" key="1">
    <citation type="submission" date="2018-11" db="EMBL/GenBank/DDBJ databases">
        <title>Gemmobacter sp. nov., YIM 102744-1 draft genome.</title>
        <authorList>
            <person name="Li G."/>
            <person name="Jiang Y."/>
        </authorList>
    </citation>
    <scope>NUCLEOTIDE SEQUENCE [LARGE SCALE GENOMIC DNA]</scope>
    <source>
        <strain evidence="3 4">YIM 102744-1</strain>
    </source>
</reference>
<gene>
    <name evidence="3" type="ORF">EG244_19440</name>
</gene>
<dbReference type="InterPro" id="IPR010921">
    <property type="entry name" value="Trp_repressor/repl_initiator"/>
</dbReference>
<dbReference type="PANTHER" id="PTHR37936">
    <property type="entry name" value="TRANSPOSASE INSC FOR INSERTION ELEMENT IS2A-RELATED"/>
    <property type="match status" value="1"/>
</dbReference>
<name>A0A3P3D7D5_9RHOB</name>
<evidence type="ECO:0000313" key="4">
    <source>
        <dbReference type="Proteomes" id="UP000282125"/>
    </source>
</evidence>
<sequence>MGVSPMEPTMEFLQNGTARRRNRRWPDEVKARIVAETLLPGASVSSVARRHGITANHISSWRGRAKRGDLVLPAPETAMEFASLVLGSSSQPSVSEPLASYPTEIS</sequence>
<dbReference type="GO" id="GO:0004803">
    <property type="term" value="F:transposase activity"/>
    <property type="evidence" value="ECO:0007669"/>
    <property type="project" value="InterPro"/>
</dbReference>
<dbReference type="GO" id="GO:0043565">
    <property type="term" value="F:sequence-specific DNA binding"/>
    <property type="evidence" value="ECO:0007669"/>
    <property type="project" value="InterPro"/>
</dbReference>
<accession>A0A3P3D7D5</accession>
<dbReference type="PANTHER" id="PTHR37936:SF3">
    <property type="entry name" value="TRANSPOSASE INSC FOR INSERTION ELEMENT IS2A-RELATED"/>
    <property type="match status" value="1"/>
</dbReference>
<evidence type="ECO:0000256" key="2">
    <source>
        <dbReference type="SAM" id="MobiDB-lite"/>
    </source>
</evidence>
<organism evidence="3 4">
    <name type="scientific">Falsigemmobacter faecalis</name>
    <dbReference type="NCBI Taxonomy" id="2488730"/>
    <lineage>
        <taxon>Bacteria</taxon>
        <taxon>Pseudomonadati</taxon>
        <taxon>Pseudomonadota</taxon>
        <taxon>Alphaproteobacteria</taxon>
        <taxon>Rhodobacterales</taxon>
        <taxon>Paracoccaceae</taxon>
        <taxon>Falsigemmobacter</taxon>
    </lineage>
</organism>
<evidence type="ECO:0000313" key="3">
    <source>
        <dbReference type="EMBL" id="RRH68348.1"/>
    </source>
</evidence>
<protein>
    <submittedName>
        <fullName evidence="3">Transposase</fullName>
    </submittedName>
</protein>
<dbReference type="GO" id="GO:0006313">
    <property type="term" value="P:DNA transposition"/>
    <property type="evidence" value="ECO:0007669"/>
    <property type="project" value="InterPro"/>
</dbReference>
<dbReference type="InterPro" id="IPR002514">
    <property type="entry name" value="Transposase_8"/>
</dbReference>
<keyword evidence="4" id="KW-1185">Reference proteome</keyword>
<feature type="region of interest" description="Disordered" evidence="2">
    <location>
        <begin position="87"/>
        <end position="106"/>
    </location>
</feature>
<evidence type="ECO:0000256" key="1">
    <source>
        <dbReference type="ARBA" id="ARBA00009964"/>
    </source>
</evidence>
<comment type="similarity">
    <text evidence="1">Belongs to the transposase 8 family.</text>
</comment>
<proteinExistence type="inferred from homology"/>
<dbReference type="AlphaFoldDB" id="A0A3P3D7D5"/>
<dbReference type="Gene3D" id="1.10.10.10">
    <property type="entry name" value="Winged helix-like DNA-binding domain superfamily/Winged helix DNA-binding domain"/>
    <property type="match status" value="1"/>
</dbReference>
<comment type="caution">
    <text evidence="3">The sequence shown here is derived from an EMBL/GenBank/DDBJ whole genome shotgun (WGS) entry which is preliminary data.</text>
</comment>
<dbReference type="EMBL" id="RRAZ01000058">
    <property type="protein sequence ID" value="RRH68348.1"/>
    <property type="molecule type" value="Genomic_DNA"/>
</dbReference>
<dbReference type="SUPFAM" id="SSF48295">
    <property type="entry name" value="TrpR-like"/>
    <property type="match status" value="1"/>
</dbReference>
<dbReference type="Pfam" id="PF01527">
    <property type="entry name" value="HTH_Tnp_1"/>
    <property type="match status" value="1"/>
</dbReference>
<dbReference type="InterPro" id="IPR036388">
    <property type="entry name" value="WH-like_DNA-bd_sf"/>
</dbReference>